<gene>
    <name evidence="1" type="ORF">SAMN04490197_4089</name>
</gene>
<dbReference type="EMBL" id="LT629782">
    <property type="protein sequence ID" value="SDU23589.1"/>
    <property type="molecule type" value="Genomic_DNA"/>
</dbReference>
<proteinExistence type="predicted"/>
<protein>
    <submittedName>
        <fullName evidence="1">Uncharacterized protein</fullName>
    </submittedName>
</protein>
<sequence length="134" mass="15505">MINENIFEMCSMTLTKIGFGNETFDSLVQKWSFFVDECQDGYRWDYSEYRNEIRVRGLLEQLLNSSAISSSENFKELRKKVISVDKKFKNLLQPAIALVEGEGWWDSGVLMYAGEDYSCYMKEAHGVLVEVVES</sequence>
<dbReference type="RefSeq" id="WP_057726500.1">
    <property type="nucleotide sequence ID" value="NZ_JYLM01000024.1"/>
</dbReference>
<accession>A0A1H2GVR7</accession>
<evidence type="ECO:0000313" key="2">
    <source>
        <dbReference type="Proteomes" id="UP000183653"/>
    </source>
</evidence>
<dbReference type="AlphaFoldDB" id="A0A1H2GVR7"/>
<keyword evidence="2" id="KW-1185">Reference proteome</keyword>
<reference evidence="1 2" key="1">
    <citation type="submission" date="2016-10" db="EMBL/GenBank/DDBJ databases">
        <authorList>
            <person name="Varghese N."/>
            <person name="Submissions S."/>
        </authorList>
    </citation>
    <scope>NUCLEOTIDE SEQUENCE [LARGE SCALE GENOMIC DNA]</scope>
    <source>
        <strain evidence="1 2">BS2775</strain>
    </source>
</reference>
<organism evidence="1 2">
    <name type="scientific">Pseudomonas orientalis</name>
    <dbReference type="NCBI Taxonomy" id="76758"/>
    <lineage>
        <taxon>Bacteria</taxon>
        <taxon>Pseudomonadati</taxon>
        <taxon>Pseudomonadota</taxon>
        <taxon>Gammaproteobacteria</taxon>
        <taxon>Pseudomonadales</taxon>
        <taxon>Pseudomonadaceae</taxon>
        <taxon>Pseudomonas</taxon>
    </lineage>
</organism>
<name>A0A1H2GVR7_9PSED</name>
<evidence type="ECO:0000313" key="1">
    <source>
        <dbReference type="EMBL" id="SDU23589.1"/>
    </source>
</evidence>
<dbReference type="Proteomes" id="UP000183653">
    <property type="component" value="Chromosome I"/>
</dbReference>
<dbReference type="OrthoDB" id="4178485at2"/>